<dbReference type="EMBL" id="CAJGYO010000019">
    <property type="protein sequence ID" value="CAD6338637.1"/>
    <property type="molecule type" value="Genomic_DNA"/>
</dbReference>
<feature type="region of interest" description="Disordered" evidence="10">
    <location>
        <begin position="132"/>
        <end position="251"/>
    </location>
</feature>
<dbReference type="OrthoDB" id="691587at2759"/>
<keyword evidence="4 12" id="KW-0732">Signal</keyword>
<feature type="compositionally biased region" description="Low complexity" evidence="10">
    <location>
        <begin position="145"/>
        <end position="166"/>
    </location>
</feature>
<name>A0A811S7X2_9POAL</name>
<evidence type="ECO:0000256" key="12">
    <source>
        <dbReference type="SAM" id="SignalP"/>
    </source>
</evidence>
<evidence type="ECO:0000313" key="14">
    <source>
        <dbReference type="EMBL" id="CAD6338637.1"/>
    </source>
</evidence>
<dbReference type="AlphaFoldDB" id="A0A811S7X2"/>
<keyword evidence="6" id="KW-1015">Disulfide bond</keyword>
<evidence type="ECO:0000256" key="3">
    <source>
        <dbReference type="ARBA" id="ARBA00022622"/>
    </source>
</evidence>
<evidence type="ECO:0000256" key="1">
    <source>
        <dbReference type="ARBA" id="ARBA00004609"/>
    </source>
</evidence>
<dbReference type="InterPro" id="IPR039391">
    <property type="entry name" value="Phytocyanin-like"/>
</dbReference>
<dbReference type="GO" id="GO:0009055">
    <property type="term" value="F:electron transfer activity"/>
    <property type="evidence" value="ECO:0007669"/>
    <property type="project" value="InterPro"/>
</dbReference>
<keyword evidence="15" id="KW-1185">Reference proteome</keyword>
<dbReference type="PANTHER" id="PTHR33021">
    <property type="entry name" value="BLUE COPPER PROTEIN"/>
    <property type="match status" value="1"/>
</dbReference>
<organism evidence="14 15">
    <name type="scientific">Miscanthus lutarioriparius</name>
    <dbReference type="NCBI Taxonomy" id="422564"/>
    <lineage>
        <taxon>Eukaryota</taxon>
        <taxon>Viridiplantae</taxon>
        <taxon>Streptophyta</taxon>
        <taxon>Embryophyta</taxon>
        <taxon>Tracheophyta</taxon>
        <taxon>Spermatophyta</taxon>
        <taxon>Magnoliopsida</taxon>
        <taxon>Liliopsida</taxon>
        <taxon>Poales</taxon>
        <taxon>Poaceae</taxon>
        <taxon>PACMAD clade</taxon>
        <taxon>Panicoideae</taxon>
        <taxon>Andropogonodae</taxon>
        <taxon>Andropogoneae</taxon>
        <taxon>Saccharinae</taxon>
        <taxon>Miscanthus</taxon>
    </lineage>
</organism>
<dbReference type="PROSITE" id="PS51485">
    <property type="entry name" value="PHYTOCYANIN"/>
    <property type="match status" value="1"/>
</dbReference>
<dbReference type="GO" id="GO:0005886">
    <property type="term" value="C:plasma membrane"/>
    <property type="evidence" value="ECO:0007669"/>
    <property type="project" value="UniProtKB-SubCell"/>
</dbReference>
<dbReference type="Gene3D" id="2.60.40.420">
    <property type="entry name" value="Cupredoxins - blue copper proteins"/>
    <property type="match status" value="1"/>
</dbReference>
<dbReference type="SUPFAM" id="SSF49503">
    <property type="entry name" value="Cupredoxins"/>
    <property type="match status" value="1"/>
</dbReference>
<dbReference type="Proteomes" id="UP000604825">
    <property type="component" value="Unassembled WGS sequence"/>
</dbReference>
<evidence type="ECO:0000256" key="6">
    <source>
        <dbReference type="ARBA" id="ARBA00023157"/>
    </source>
</evidence>
<evidence type="ECO:0000256" key="9">
    <source>
        <dbReference type="ARBA" id="ARBA00035011"/>
    </source>
</evidence>
<keyword evidence="8" id="KW-0449">Lipoprotein</keyword>
<keyword evidence="11" id="KW-0812">Transmembrane</keyword>
<dbReference type="FunFam" id="2.60.40.420:FF:000066">
    <property type="entry name" value="Early nodulin-like protein 9"/>
    <property type="match status" value="1"/>
</dbReference>
<dbReference type="PANTHER" id="PTHR33021:SF253">
    <property type="entry name" value="EARLY NODULIN-LIKE PROTEIN 9"/>
    <property type="match status" value="1"/>
</dbReference>
<evidence type="ECO:0000313" key="15">
    <source>
        <dbReference type="Proteomes" id="UP000604825"/>
    </source>
</evidence>
<feature type="transmembrane region" description="Helical" evidence="11">
    <location>
        <begin position="249"/>
        <end position="270"/>
    </location>
</feature>
<accession>A0A811S7X2</accession>
<protein>
    <recommendedName>
        <fullName evidence="13">Phytocyanin domain-containing protein</fullName>
    </recommendedName>
</protein>
<dbReference type="CDD" id="cd11019">
    <property type="entry name" value="OsENODL1_like"/>
    <property type="match status" value="1"/>
</dbReference>
<evidence type="ECO:0000256" key="10">
    <source>
        <dbReference type="SAM" id="MobiDB-lite"/>
    </source>
</evidence>
<keyword evidence="2" id="KW-1003">Cell membrane</keyword>
<sequence>MAARPTALLVLVCAVAALAASAGATQFRVGGQSGWSVPGAGSESYNTWAGRLRFQIGDKLLFVYPKETDSVLLVDAAAYNACNTSSYVARFDDGSTLFTFDRSGPFFFVSGNEANCRANEKLVVVVLADRSGTRTPPAAPPTSSSPPAAAPATSPSSSPPSGAAAPVPVPAATPTSPPSPAASAPAPAPTTNPSSPPAPAAQTPSPSTTPGPSASANPPSAGGRSPPSPSASAPAAGGSSSTTPPPPSAAASVVAGFVGSLGALIGYAMLAA</sequence>
<keyword evidence="5 11" id="KW-0472">Membrane</keyword>
<dbReference type="InterPro" id="IPR003245">
    <property type="entry name" value="Phytocyanin_dom"/>
</dbReference>
<dbReference type="Pfam" id="PF02298">
    <property type="entry name" value="Cu_bind_like"/>
    <property type="match status" value="1"/>
</dbReference>
<evidence type="ECO:0000256" key="11">
    <source>
        <dbReference type="SAM" id="Phobius"/>
    </source>
</evidence>
<feature type="signal peptide" evidence="12">
    <location>
        <begin position="1"/>
        <end position="24"/>
    </location>
</feature>
<keyword evidence="7" id="KW-0325">Glycoprotein</keyword>
<keyword evidence="11" id="KW-1133">Transmembrane helix</keyword>
<comment type="similarity">
    <text evidence="9">Belongs to the early nodulin-like (ENODL) family.</text>
</comment>
<reference evidence="14" key="1">
    <citation type="submission" date="2020-10" db="EMBL/GenBank/DDBJ databases">
        <authorList>
            <person name="Han B."/>
            <person name="Lu T."/>
            <person name="Zhao Q."/>
            <person name="Huang X."/>
            <person name="Zhao Y."/>
        </authorList>
    </citation>
    <scope>NUCLEOTIDE SEQUENCE</scope>
</reference>
<dbReference type="InterPro" id="IPR008972">
    <property type="entry name" value="Cupredoxin"/>
</dbReference>
<proteinExistence type="inferred from homology"/>
<feature type="compositionally biased region" description="Low complexity" evidence="10">
    <location>
        <begin position="200"/>
        <end position="242"/>
    </location>
</feature>
<dbReference type="GO" id="GO:0098552">
    <property type="term" value="C:side of membrane"/>
    <property type="evidence" value="ECO:0007669"/>
    <property type="project" value="UniProtKB-KW"/>
</dbReference>
<evidence type="ECO:0000256" key="4">
    <source>
        <dbReference type="ARBA" id="ARBA00022729"/>
    </source>
</evidence>
<evidence type="ECO:0000256" key="2">
    <source>
        <dbReference type="ARBA" id="ARBA00022475"/>
    </source>
</evidence>
<keyword evidence="3" id="KW-0336">GPI-anchor</keyword>
<feature type="chain" id="PRO_5032455125" description="Phytocyanin domain-containing protein" evidence="12">
    <location>
        <begin position="25"/>
        <end position="272"/>
    </location>
</feature>
<feature type="compositionally biased region" description="Pro residues" evidence="10">
    <location>
        <begin position="167"/>
        <end position="199"/>
    </location>
</feature>
<evidence type="ECO:0000259" key="13">
    <source>
        <dbReference type="PROSITE" id="PS51485"/>
    </source>
</evidence>
<comment type="caution">
    <text evidence="14">The sequence shown here is derived from an EMBL/GenBank/DDBJ whole genome shotgun (WGS) entry which is preliminary data.</text>
</comment>
<evidence type="ECO:0000256" key="8">
    <source>
        <dbReference type="ARBA" id="ARBA00023288"/>
    </source>
</evidence>
<gene>
    <name evidence="14" type="ORF">NCGR_LOCUS62735</name>
</gene>
<dbReference type="InterPro" id="IPR041846">
    <property type="entry name" value="ENL_dom"/>
</dbReference>
<feature type="domain" description="Phytocyanin" evidence="13">
    <location>
        <begin position="25"/>
        <end position="128"/>
    </location>
</feature>
<evidence type="ECO:0000256" key="7">
    <source>
        <dbReference type="ARBA" id="ARBA00023180"/>
    </source>
</evidence>
<comment type="subcellular location">
    <subcellularLocation>
        <location evidence="1">Cell membrane</location>
        <topology evidence="1">Lipid-anchor</topology>
        <topology evidence="1">GPI-anchor</topology>
    </subcellularLocation>
</comment>
<evidence type="ECO:0000256" key="5">
    <source>
        <dbReference type="ARBA" id="ARBA00023136"/>
    </source>
</evidence>